<evidence type="ECO:0000313" key="3">
    <source>
        <dbReference type="Proteomes" id="UP000019678"/>
    </source>
</evidence>
<protein>
    <submittedName>
        <fullName evidence="2">Uncharacterized protein</fullName>
    </submittedName>
</protein>
<dbReference type="AlphaFoldDB" id="A0A017T093"/>
<dbReference type="Proteomes" id="UP000019678">
    <property type="component" value="Unassembled WGS sequence"/>
</dbReference>
<gene>
    <name evidence="2" type="ORF">CAP_7209</name>
</gene>
<organism evidence="2 3">
    <name type="scientific">Chondromyces apiculatus DSM 436</name>
    <dbReference type="NCBI Taxonomy" id="1192034"/>
    <lineage>
        <taxon>Bacteria</taxon>
        <taxon>Pseudomonadati</taxon>
        <taxon>Myxococcota</taxon>
        <taxon>Polyangia</taxon>
        <taxon>Polyangiales</taxon>
        <taxon>Polyangiaceae</taxon>
        <taxon>Chondromyces</taxon>
    </lineage>
</organism>
<proteinExistence type="predicted"/>
<feature type="region of interest" description="Disordered" evidence="1">
    <location>
        <begin position="225"/>
        <end position="292"/>
    </location>
</feature>
<keyword evidence="3" id="KW-1185">Reference proteome</keyword>
<evidence type="ECO:0000313" key="2">
    <source>
        <dbReference type="EMBL" id="EYF02280.1"/>
    </source>
</evidence>
<feature type="compositionally biased region" description="Acidic residues" evidence="1">
    <location>
        <begin position="231"/>
        <end position="283"/>
    </location>
</feature>
<reference evidence="2 3" key="1">
    <citation type="submission" date="2013-05" db="EMBL/GenBank/DDBJ databases">
        <title>Genome assembly of Chondromyces apiculatus DSM 436.</title>
        <authorList>
            <person name="Sharma G."/>
            <person name="Khatri I."/>
            <person name="Kaur C."/>
            <person name="Mayilraj S."/>
            <person name="Subramanian S."/>
        </authorList>
    </citation>
    <scope>NUCLEOTIDE SEQUENCE [LARGE SCALE GENOMIC DNA]</scope>
    <source>
        <strain evidence="2 3">DSM 436</strain>
    </source>
</reference>
<evidence type="ECO:0000256" key="1">
    <source>
        <dbReference type="SAM" id="MobiDB-lite"/>
    </source>
</evidence>
<sequence length="292" mass="31601">METNVMRLPSDSASSRVHASFASFTWSSLEAWSEFSALPQTDRTALLALAVALRTRIDNLLTETRATEDHVMFARPAARARQNAWLALLRRTAGEAQAMVSIRAGHSSKDHPTVREFLPKLQATITGKKITARPAAATKAASRLEGLQVAFPEKAELAERLRTVAVSAKAAVTASAAAREEWSEGRSRETVAKQRLRLELEKTHRLLGAQFPGQRDFVESFFLRGTKPSEGEEDEEEVEEAIDEGADEGEADEGEADEGAEVDEADEGDEGADEGEVEDDEVDAPASAAAPA</sequence>
<dbReference type="EMBL" id="ASRX01000062">
    <property type="protein sequence ID" value="EYF02280.1"/>
    <property type="molecule type" value="Genomic_DNA"/>
</dbReference>
<comment type="caution">
    <text evidence="2">The sequence shown here is derived from an EMBL/GenBank/DDBJ whole genome shotgun (WGS) entry which is preliminary data.</text>
</comment>
<accession>A0A017T093</accession>
<name>A0A017T093_9BACT</name>